<organism evidence="3 4">
    <name type="scientific">Tomitella cavernea</name>
    <dbReference type="NCBI Taxonomy" id="1387982"/>
    <lineage>
        <taxon>Bacteria</taxon>
        <taxon>Bacillati</taxon>
        <taxon>Actinomycetota</taxon>
        <taxon>Actinomycetes</taxon>
        <taxon>Mycobacteriales</taxon>
        <taxon>Tomitella</taxon>
    </lineage>
</organism>
<gene>
    <name evidence="3" type="ORF">GCM10023353_27470</name>
</gene>
<dbReference type="PROSITE" id="PS51257">
    <property type="entry name" value="PROKAR_LIPOPROTEIN"/>
    <property type="match status" value="1"/>
</dbReference>
<evidence type="ECO:0008006" key="5">
    <source>
        <dbReference type="Google" id="ProtNLM"/>
    </source>
</evidence>
<keyword evidence="2" id="KW-0732">Signal</keyword>
<proteinExistence type="predicted"/>
<dbReference type="RefSeq" id="WP_345602499.1">
    <property type="nucleotide sequence ID" value="NZ_BAABKQ010000001.1"/>
</dbReference>
<comment type="caution">
    <text evidence="3">The sequence shown here is derived from an EMBL/GenBank/DDBJ whole genome shotgun (WGS) entry which is preliminary data.</text>
</comment>
<evidence type="ECO:0000256" key="2">
    <source>
        <dbReference type="SAM" id="SignalP"/>
    </source>
</evidence>
<name>A0ABP9CVI3_9ACTN</name>
<dbReference type="EMBL" id="BAABKQ010000001">
    <property type="protein sequence ID" value="GAA4818698.1"/>
    <property type="molecule type" value="Genomic_DNA"/>
</dbReference>
<accession>A0ABP9CVI3</accession>
<keyword evidence="4" id="KW-1185">Reference proteome</keyword>
<dbReference type="Proteomes" id="UP001500839">
    <property type="component" value="Unassembled WGS sequence"/>
</dbReference>
<reference evidence="4" key="1">
    <citation type="journal article" date="2019" name="Int. J. Syst. Evol. Microbiol.">
        <title>The Global Catalogue of Microorganisms (GCM) 10K type strain sequencing project: providing services to taxonomists for standard genome sequencing and annotation.</title>
        <authorList>
            <consortium name="The Broad Institute Genomics Platform"/>
            <consortium name="The Broad Institute Genome Sequencing Center for Infectious Disease"/>
            <person name="Wu L."/>
            <person name="Ma J."/>
        </authorList>
    </citation>
    <scope>NUCLEOTIDE SEQUENCE [LARGE SCALE GENOMIC DNA]</scope>
    <source>
        <strain evidence="4">JCM 18542</strain>
    </source>
</reference>
<feature type="signal peptide" evidence="2">
    <location>
        <begin position="1"/>
        <end position="26"/>
    </location>
</feature>
<evidence type="ECO:0000313" key="3">
    <source>
        <dbReference type="EMBL" id="GAA4818698.1"/>
    </source>
</evidence>
<evidence type="ECO:0000313" key="4">
    <source>
        <dbReference type="Proteomes" id="UP001500839"/>
    </source>
</evidence>
<feature type="chain" id="PRO_5045162140" description="Lipoprotein" evidence="2">
    <location>
        <begin position="27"/>
        <end position="219"/>
    </location>
</feature>
<protein>
    <recommendedName>
        <fullName evidence="5">Lipoprotein</fullName>
    </recommendedName>
</protein>
<feature type="region of interest" description="Disordered" evidence="1">
    <location>
        <begin position="190"/>
        <end position="219"/>
    </location>
</feature>
<evidence type="ECO:0000256" key="1">
    <source>
        <dbReference type="SAM" id="MobiDB-lite"/>
    </source>
</evidence>
<sequence length="219" mass="21623">MTGSVRAAVRAAVAGAAAAGAVAALAGCGSSGSEAGAEGAYPDAAGLSTPAPSGQASPDAALYDTAAHRLITQAMAGDKFIECTAKDSDDTVTAYVHGEDRMRIDSGTGPGAGHVLTVDGVTYLWSDDQPGGMKTTGPASDGMKKMIEGMGVDLDAARRLGGEQAAGIEQDATLGCTEYSGDASVFTVPEGREFDSVDDALGEAPVDLPGPVPGQGAGD</sequence>